<dbReference type="EMBL" id="BPWL01000010">
    <property type="protein sequence ID" value="GJJ14852.1"/>
    <property type="molecule type" value="Genomic_DNA"/>
</dbReference>
<protein>
    <submittedName>
        <fullName evidence="1">Uncharacterized protein</fullName>
    </submittedName>
</protein>
<dbReference type="SUPFAM" id="SSF52540">
    <property type="entry name" value="P-loop containing nucleoside triphosphate hydrolases"/>
    <property type="match status" value="1"/>
</dbReference>
<proteinExistence type="predicted"/>
<reference evidence="1" key="1">
    <citation type="submission" date="2021-10" db="EMBL/GenBank/DDBJ databases">
        <title>De novo Genome Assembly of Clathrus columnatus (Basidiomycota, Fungi) Using Illumina and Nanopore Sequence Data.</title>
        <authorList>
            <person name="Ogiso-Tanaka E."/>
            <person name="Itagaki H."/>
            <person name="Hosoya T."/>
            <person name="Hosaka K."/>
        </authorList>
    </citation>
    <scope>NUCLEOTIDE SEQUENCE</scope>
    <source>
        <strain evidence="1">MO-923</strain>
    </source>
</reference>
<dbReference type="InterPro" id="IPR040632">
    <property type="entry name" value="Sulfotransfer_4"/>
</dbReference>
<evidence type="ECO:0000313" key="1">
    <source>
        <dbReference type="EMBL" id="GJJ14852.1"/>
    </source>
</evidence>
<keyword evidence="2" id="KW-1185">Reference proteome</keyword>
<dbReference type="Gene3D" id="3.40.50.300">
    <property type="entry name" value="P-loop containing nucleotide triphosphate hydrolases"/>
    <property type="match status" value="1"/>
</dbReference>
<gene>
    <name evidence="1" type="ORF">Clacol_009120</name>
</gene>
<dbReference type="Pfam" id="PF17784">
    <property type="entry name" value="Sulfotransfer_4"/>
    <property type="match status" value="2"/>
</dbReference>
<name>A0AAV5AJM8_9AGAM</name>
<dbReference type="InterPro" id="IPR027417">
    <property type="entry name" value="P-loop_NTPase"/>
</dbReference>
<organism evidence="1 2">
    <name type="scientific">Clathrus columnatus</name>
    <dbReference type="NCBI Taxonomy" id="1419009"/>
    <lineage>
        <taxon>Eukaryota</taxon>
        <taxon>Fungi</taxon>
        <taxon>Dikarya</taxon>
        <taxon>Basidiomycota</taxon>
        <taxon>Agaricomycotina</taxon>
        <taxon>Agaricomycetes</taxon>
        <taxon>Phallomycetidae</taxon>
        <taxon>Phallales</taxon>
        <taxon>Clathraceae</taxon>
        <taxon>Clathrus</taxon>
    </lineage>
</organism>
<evidence type="ECO:0000313" key="2">
    <source>
        <dbReference type="Proteomes" id="UP001050691"/>
    </source>
</evidence>
<accession>A0AAV5AJM8</accession>
<comment type="caution">
    <text evidence="1">The sequence shown here is derived from an EMBL/GenBank/DDBJ whole genome shotgun (WGS) entry which is preliminary data.</text>
</comment>
<dbReference type="Proteomes" id="UP001050691">
    <property type="component" value="Unassembled WGS sequence"/>
</dbReference>
<sequence>MTTESTARRTPGQLKVIGLGLGRTGTISLSVALEKLGFGPCYHPLRIPVHENPWKVFTKAAKGGSTPEELDAIFQNYSAAVDNPVATIAASLYEAYPEAKFILVRYTSYISHLRSHNLRFVQTTRDPVKWVASLQKTVIGVLYAGYNDRKHKVAQGTATEAERQLAAAWDAIGASDWLEMGRLETDPEGELKRHNEYIMKLIPSEKLLVYDVTEGWQPLADFLGVPVPEEPFPHINNAEEFQSERKEWKASE</sequence>
<dbReference type="AlphaFoldDB" id="A0AAV5AJM8"/>
<dbReference type="PANTHER" id="PTHR36978">
    <property type="entry name" value="P-LOOP CONTAINING NUCLEOTIDE TRIPHOSPHATE HYDROLASE"/>
    <property type="match status" value="1"/>
</dbReference>
<dbReference type="PANTHER" id="PTHR36978:SF4">
    <property type="entry name" value="P-LOOP CONTAINING NUCLEOSIDE TRIPHOSPHATE HYDROLASE PROTEIN"/>
    <property type="match status" value="1"/>
</dbReference>